<evidence type="ECO:0000256" key="6">
    <source>
        <dbReference type="ARBA" id="ARBA00023136"/>
    </source>
</evidence>
<dbReference type="PANTHER" id="PTHR30386">
    <property type="entry name" value="MEMBRANE FUSION SUBUNIT OF EMRAB-TOLC MULTIDRUG EFFLUX PUMP"/>
    <property type="match status" value="1"/>
</dbReference>
<comment type="subcellular location">
    <subcellularLocation>
        <location evidence="1">Membrane</location>
        <topology evidence="1">Single-pass membrane protein</topology>
    </subcellularLocation>
</comment>
<feature type="domain" description="AprE-like beta-barrel" evidence="10">
    <location>
        <begin position="282"/>
        <end position="374"/>
    </location>
</feature>
<evidence type="ECO:0000256" key="1">
    <source>
        <dbReference type="ARBA" id="ARBA00004167"/>
    </source>
</evidence>
<feature type="coiled-coil region" evidence="7">
    <location>
        <begin position="153"/>
        <end position="211"/>
    </location>
</feature>
<evidence type="ECO:0000256" key="8">
    <source>
        <dbReference type="SAM" id="Phobius"/>
    </source>
</evidence>
<dbReference type="InterPro" id="IPR058625">
    <property type="entry name" value="MdtA-like_BSH"/>
</dbReference>
<evidence type="ECO:0000256" key="5">
    <source>
        <dbReference type="ARBA" id="ARBA00022989"/>
    </source>
</evidence>
<organism evidence="11 12">
    <name type="scientific">Acinetobacter baylyi</name>
    <dbReference type="NCBI Taxonomy" id="202950"/>
    <lineage>
        <taxon>Bacteria</taxon>
        <taxon>Pseudomonadati</taxon>
        <taxon>Pseudomonadota</taxon>
        <taxon>Gammaproteobacteria</taxon>
        <taxon>Moraxellales</taxon>
        <taxon>Moraxellaceae</taxon>
        <taxon>Acinetobacter</taxon>
    </lineage>
</organism>
<dbReference type="Pfam" id="PF25917">
    <property type="entry name" value="BSH_RND"/>
    <property type="match status" value="1"/>
</dbReference>
<evidence type="ECO:0000256" key="2">
    <source>
        <dbReference type="ARBA" id="ARBA00009477"/>
    </source>
</evidence>
<dbReference type="EMBL" id="JAUTBK010000002">
    <property type="protein sequence ID" value="MDQ1207794.1"/>
    <property type="molecule type" value="Genomic_DNA"/>
</dbReference>
<dbReference type="SUPFAM" id="SSF111369">
    <property type="entry name" value="HlyD-like secretion proteins"/>
    <property type="match status" value="1"/>
</dbReference>
<keyword evidence="12" id="KW-1185">Reference proteome</keyword>
<dbReference type="Proteomes" id="UP001233360">
    <property type="component" value="Unassembled WGS sequence"/>
</dbReference>
<keyword evidence="3" id="KW-0813">Transport</keyword>
<keyword evidence="4 8" id="KW-0812">Transmembrane</keyword>
<dbReference type="Gene3D" id="1.10.287.470">
    <property type="entry name" value="Helix hairpin bin"/>
    <property type="match status" value="1"/>
</dbReference>
<keyword evidence="7" id="KW-0175">Coiled coil</keyword>
<comment type="similarity">
    <text evidence="2">Belongs to the membrane fusion protein (MFP) (TC 8.A.1) family.</text>
</comment>
<evidence type="ECO:0000259" key="10">
    <source>
        <dbReference type="Pfam" id="PF26002"/>
    </source>
</evidence>
<evidence type="ECO:0000256" key="7">
    <source>
        <dbReference type="SAM" id="Coils"/>
    </source>
</evidence>
<comment type="caution">
    <text evidence="11">The sequence shown here is derived from an EMBL/GenBank/DDBJ whole genome shotgun (WGS) entry which is preliminary data.</text>
</comment>
<dbReference type="RefSeq" id="WP_004925331.1">
    <property type="nucleotide sequence ID" value="NZ_BCMA01000009.1"/>
</dbReference>
<gene>
    <name evidence="11" type="ORF">QE380_000717</name>
</gene>
<dbReference type="Gene3D" id="2.40.30.170">
    <property type="match status" value="1"/>
</dbReference>
<dbReference type="GeneID" id="45233897"/>
<reference evidence="11 12" key="1">
    <citation type="submission" date="2023-07" db="EMBL/GenBank/DDBJ databases">
        <title>Functional and genomic diversity of the sorghum phyllosphere microbiome.</title>
        <authorList>
            <person name="Shade A."/>
        </authorList>
    </citation>
    <scope>NUCLEOTIDE SEQUENCE [LARGE SCALE GENOMIC DNA]</scope>
    <source>
        <strain evidence="11 12">SORGH_AS_0887</strain>
    </source>
</reference>
<dbReference type="InterPro" id="IPR058982">
    <property type="entry name" value="Beta-barrel_AprE"/>
</dbReference>
<keyword evidence="5 8" id="KW-1133">Transmembrane helix</keyword>
<evidence type="ECO:0000313" key="11">
    <source>
        <dbReference type="EMBL" id="MDQ1207794.1"/>
    </source>
</evidence>
<dbReference type="PANTHER" id="PTHR30386:SF26">
    <property type="entry name" value="TRANSPORT PROTEIN COMB"/>
    <property type="match status" value="1"/>
</dbReference>
<evidence type="ECO:0000256" key="3">
    <source>
        <dbReference type="ARBA" id="ARBA00022448"/>
    </source>
</evidence>
<feature type="domain" description="Multidrug resistance protein MdtA-like barrel-sandwich hybrid" evidence="9">
    <location>
        <begin position="71"/>
        <end position="268"/>
    </location>
</feature>
<dbReference type="InterPro" id="IPR006144">
    <property type="entry name" value="Secretion_HlyD_CS"/>
</dbReference>
<feature type="transmembrane region" description="Helical" evidence="8">
    <location>
        <begin position="21"/>
        <end position="44"/>
    </location>
</feature>
<name>A0ABU0UTC5_ACIBI</name>
<dbReference type="Pfam" id="PF26002">
    <property type="entry name" value="Beta-barrel_AprE"/>
    <property type="match status" value="1"/>
</dbReference>
<proteinExistence type="inferred from homology"/>
<keyword evidence="6 8" id="KW-0472">Membrane</keyword>
<protein>
    <submittedName>
        <fullName evidence="11">Adhesin transport system membrane fusion protein</fullName>
    </submittedName>
</protein>
<sequence length="396" mass="44100">MSDQQQEKARSLNVSYKEPPLPRASLIIWIVGIALVILVVWAWVFKLEEVSTGTGKVIPSSKEQMIQSLDGGILTKLDVKEGDIVQKGQILAQLDPTRFASNVGESQSLLMAAQATSARLRAEVNGTPLAFPDEVKQEPKLVQEETALYNSRRANLEETVAGLKQALHLVQQELVMTEPLVAKGAASEVEVLRLKREANDLQNKINDARSSYYVKAREELSKSNTDVQTQQQVIKGRTDTLNRTVFKAPVRGVVKEITVTTLGGVVPQNGKLMTIVPLDEQLLIEARILPRDIAFIRPGQEALVKITAYDYSIYGGMKGKVTVISPDTIRDEVKQDQFYYRVYIRTDSDKLYNKAGKAFNITPGMVATVDIKTGQKTIMDYLLKPFNKAKEALRER</sequence>
<evidence type="ECO:0000256" key="4">
    <source>
        <dbReference type="ARBA" id="ARBA00022692"/>
    </source>
</evidence>
<dbReference type="PRINTS" id="PR01490">
    <property type="entry name" value="RTXTOXIND"/>
</dbReference>
<evidence type="ECO:0000259" key="9">
    <source>
        <dbReference type="Pfam" id="PF25917"/>
    </source>
</evidence>
<dbReference type="InterPro" id="IPR050739">
    <property type="entry name" value="MFP"/>
</dbReference>
<dbReference type="Gene3D" id="2.40.50.100">
    <property type="match status" value="1"/>
</dbReference>
<evidence type="ECO:0000313" key="12">
    <source>
        <dbReference type="Proteomes" id="UP001233360"/>
    </source>
</evidence>
<accession>A0ABU0UTC5</accession>
<dbReference type="PROSITE" id="PS00543">
    <property type="entry name" value="HLYD_FAMILY"/>
    <property type="match status" value="1"/>
</dbReference>